<keyword evidence="2" id="KW-0479">Metal-binding</keyword>
<evidence type="ECO:0000256" key="3">
    <source>
        <dbReference type="ARBA" id="ARBA00023004"/>
    </source>
</evidence>
<keyword evidence="4" id="KW-0411">Iron-sulfur</keyword>
<dbReference type="Pfam" id="PF00330">
    <property type="entry name" value="Aconitase"/>
    <property type="match status" value="1"/>
</dbReference>
<protein>
    <recommendedName>
        <fullName evidence="1">Aconitate hydratase, mitochondrial</fullName>
    </recommendedName>
</protein>
<dbReference type="SUPFAM" id="SSF53732">
    <property type="entry name" value="Aconitase iron-sulfur domain"/>
    <property type="match status" value="1"/>
</dbReference>
<feature type="domain" description="Aconitase/3-isopropylmalate dehydratase large subunit alpha/beta/alpha" evidence="5">
    <location>
        <begin position="1"/>
        <end position="226"/>
    </location>
</feature>
<comment type="caution">
    <text evidence="7">The sequence shown here is derived from an EMBL/GenBank/DDBJ whole genome shotgun (WGS) entry which is preliminary data.</text>
</comment>
<dbReference type="PANTHER" id="PTHR43160">
    <property type="entry name" value="ACONITATE HYDRATASE B"/>
    <property type="match status" value="1"/>
</dbReference>
<dbReference type="InterPro" id="IPR050926">
    <property type="entry name" value="Aconitase/IPM_isomerase"/>
</dbReference>
<organism evidence="7 8">
    <name type="scientific">Zasmidium cellare</name>
    <name type="common">Wine cellar mold</name>
    <name type="synonym">Racodium cellare</name>
    <dbReference type="NCBI Taxonomy" id="395010"/>
    <lineage>
        <taxon>Eukaryota</taxon>
        <taxon>Fungi</taxon>
        <taxon>Dikarya</taxon>
        <taxon>Ascomycota</taxon>
        <taxon>Pezizomycotina</taxon>
        <taxon>Dothideomycetes</taxon>
        <taxon>Dothideomycetidae</taxon>
        <taxon>Mycosphaerellales</taxon>
        <taxon>Mycosphaerellaceae</taxon>
        <taxon>Zasmidium</taxon>
    </lineage>
</organism>
<dbReference type="InterPro" id="IPR015931">
    <property type="entry name" value="Acnase/IPM_dHydase_lsu_aba_1/3"/>
</dbReference>
<keyword evidence="8" id="KW-1185">Reference proteome</keyword>
<dbReference type="InterPro" id="IPR015928">
    <property type="entry name" value="Aconitase/3IPM_dehydase_swvl"/>
</dbReference>
<name>A0ABR0EKS5_ZASCE</name>
<dbReference type="InterPro" id="IPR018136">
    <property type="entry name" value="Aconitase_4Fe-4S_BS"/>
</dbReference>
<evidence type="ECO:0000259" key="5">
    <source>
        <dbReference type="Pfam" id="PF00330"/>
    </source>
</evidence>
<sequence>MATVCNMSAEVGSTSCIFPFTEAMSRYLAATNRPYIADTVRQNTNLVVADEGSEQHYDEVYEIDLDKLEPHINGPFIPDLSHPLSKFAGNVNASSWPLQISQAMVGSCTNSSYEDLKKVANMVKEASTAGLRPKIPMLVTAGSEKIQSTVRNEGILEEIENAGATVLSTSCGPCVGQWNRAGAELREPNSVISSYNRNFVARHDGNPATHSFVTSPEIVTAFAYAGSLDFDPVHDYLTAPSGEPFRFSSPGAEELPVSFSGGDTFYQAPGVDESSVEIAVSPESDRLQLLTPFEPWKDGNSQDMAILIKVKGPWYNYRGHLENISNNLLTAADNAFIPTASQSRGHAISQPTGMIESVPEVAKSYKEAHVKWCIIGDTNYGEGSSREHAALEPRFLGGIAVIAKSFARIHESNLKKQGMLALTFADPQDYDRLQKDDKVSVLDIEDIQPGKQLRMLVRRNDGTTWLAMLNHSYQAGQIPWIVHGSALNYMRSKATKP</sequence>
<accession>A0ABR0EKS5</accession>
<evidence type="ECO:0000313" key="7">
    <source>
        <dbReference type="EMBL" id="KAK4502115.1"/>
    </source>
</evidence>
<feature type="domain" description="Aconitase A/isopropylmalate dehydratase small subunit swivel" evidence="6">
    <location>
        <begin position="311"/>
        <end position="426"/>
    </location>
</feature>
<evidence type="ECO:0000256" key="4">
    <source>
        <dbReference type="ARBA" id="ARBA00023014"/>
    </source>
</evidence>
<dbReference type="InterPro" id="IPR001030">
    <property type="entry name" value="Acoase/IPM_deHydtase_lsu_aba"/>
</dbReference>
<gene>
    <name evidence="7" type="ORF">PRZ48_005538</name>
</gene>
<dbReference type="PANTHER" id="PTHR43160:SF3">
    <property type="entry name" value="ACONITATE HYDRATASE, MITOCHONDRIAL"/>
    <property type="match status" value="1"/>
</dbReference>
<reference evidence="7 8" key="1">
    <citation type="journal article" date="2023" name="G3 (Bethesda)">
        <title>A chromosome-level genome assembly of Zasmidium syzygii isolated from banana leaves.</title>
        <authorList>
            <person name="van Westerhoven A.C."/>
            <person name="Mehrabi R."/>
            <person name="Talebi R."/>
            <person name="Steentjes M.B.F."/>
            <person name="Corcolon B."/>
            <person name="Chong P.A."/>
            <person name="Kema G.H.J."/>
            <person name="Seidl M.F."/>
        </authorList>
    </citation>
    <scope>NUCLEOTIDE SEQUENCE [LARGE SCALE GENOMIC DNA]</scope>
    <source>
        <strain evidence="7 8">P124</strain>
    </source>
</reference>
<evidence type="ECO:0000256" key="1">
    <source>
        <dbReference type="ARBA" id="ARBA00015940"/>
    </source>
</evidence>
<dbReference type="SUPFAM" id="SSF52016">
    <property type="entry name" value="LeuD/IlvD-like"/>
    <property type="match status" value="1"/>
</dbReference>
<evidence type="ECO:0000256" key="2">
    <source>
        <dbReference type="ARBA" id="ARBA00022723"/>
    </source>
</evidence>
<dbReference type="Proteomes" id="UP001305779">
    <property type="component" value="Unassembled WGS sequence"/>
</dbReference>
<proteinExistence type="predicted"/>
<dbReference type="Gene3D" id="3.30.499.10">
    <property type="entry name" value="Aconitase, domain 3"/>
    <property type="match status" value="2"/>
</dbReference>
<dbReference type="EMBL" id="JAXOVC010000004">
    <property type="protein sequence ID" value="KAK4502115.1"/>
    <property type="molecule type" value="Genomic_DNA"/>
</dbReference>
<dbReference type="Gene3D" id="3.20.19.10">
    <property type="entry name" value="Aconitase, domain 4"/>
    <property type="match status" value="1"/>
</dbReference>
<dbReference type="InterPro" id="IPR036008">
    <property type="entry name" value="Aconitase_4Fe-4S_dom"/>
</dbReference>
<dbReference type="Pfam" id="PF00694">
    <property type="entry name" value="Aconitase_C"/>
    <property type="match status" value="1"/>
</dbReference>
<dbReference type="PRINTS" id="PR00415">
    <property type="entry name" value="ACONITASE"/>
</dbReference>
<dbReference type="PROSITE" id="PS01244">
    <property type="entry name" value="ACONITASE_2"/>
    <property type="match status" value="1"/>
</dbReference>
<dbReference type="PROSITE" id="PS00450">
    <property type="entry name" value="ACONITASE_1"/>
    <property type="match status" value="1"/>
</dbReference>
<evidence type="ECO:0000259" key="6">
    <source>
        <dbReference type="Pfam" id="PF00694"/>
    </source>
</evidence>
<evidence type="ECO:0000313" key="8">
    <source>
        <dbReference type="Proteomes" id="UP001305779"/>
    </source>
</evidence>
<keyword evidence="3" id="KW-0408">Iron</keyword>
<dbReference type="InterPro" id="IPR000573">
    <property type="entry name" value="AconitaseA/IPMdHydase_ssu_swvl"/>
</dbReference>